<evidence type="ECO:0000313" key="13">
    <source>
        <dbReference type="Proteomes" id="UP001140172"/>
    </source>
</evidence>
<dbReference type="AlphaFoldDB" id="A0A9W8HQ08"/>
<dbReference type="CDD" id="cd01715">
    <property type="entry name" value="ETF_alpha"/>
    <property type="match status" value="1"/>
</dbReference>
<keyword evidence="4 9" id="KW-0813">Transport</keyword>
<keyword evidence="13" id="KW-1185">Reference proteome</keyword>
<evidence type="ECO:0000256" key="4">
    <source>
        <dbReference type="ARBA" id="ARBA00022448"/>
    </source>
</evidence>
<evidence type="ECO:0000256" key="3">
    <source>
        <dbReference type="ARBA" id="ARBA00011355"/>
    </source>
</evidence>
<accession>A0A9W8HQ08</accession>
<comment type="subcellular location">
    <subcellularLocation>
        <location evidence="1 9">Mitochondrion matrix</location>
    </subcellularLocation>
</comment>
<dbReference type="EMBL" id="JANBUM010000078">
    <property type="protein sequence ID" value="KAJ2785839.1"/>
    <property type="molecule type" value="Genomic_DNA"/>
</dbReference>
<comment type="similarity">
    <text evidence="2 9">Belongs to the ETF alpha-subunit/FixB family.</text>
</comment>
<dbReference type="Gene3D" id="3.40.50.1220">
    <property type="entry name" value="TPP-binding domain"/>
    <property type="match status" value="1"/>
</dbReference>
<dbReference type="PROSITE" id="PS00696">
    <property type="entry name" value="ETF_ALPHA"/>
    <property type="match status" value="1"/>
</dbReference>
<evidence type="ECO:0000256" key="5">
    <source>
        <dbReference type="ARBA" id="ARBA00022630"/>
    </source>
</evidence>
<evidence type="ECO:0000256" key="10">
    <source>
        <dbReference type="PIRSR" id="PIRSR000089-1"/>
    </source>
</evidence>
<dbReference type="SUPFAM" id="SSF52402">
    <property type="entry name" value="Adenine nucleotide alpha hydrolases-like"/>
    <property type="match status" value="1"/>
</dbReference>
<dbReference type="OrthoDB" id="1715808at2759"/>
<comment type="caution">
    <text evidence="12">The sequence shown here is derived from an EMBL/GenBank/DDBJ whole genome shotgun (WGS) entry which is preliminary data.</text>
</comment>
<dbReference type="SMART" id="SM00893">
    <property type="entry name" value="ETF"/>
    <property type="match status" value="1"/>
</dbReference>
<dbReference type="InterPro" id="IPR014729">
    <property type="entry name" value="Rossmann-like_a/b/a_fold"/>
</dbReference>
<dbReference type="FunFam" id="3.40.50.1220:FF:000001">
    <property type="entry name" value="Electron transfer flavoprotein, alpha subunit"/>
    <property type="match status" value="1"/>
</dbReference>
<dbReference type="InterPro" id="IPR018206">
    <property type="entry name" value="ETF_asu_C_CS"/>
</dbReference>
<dbReference type="GO" id="GO:0009055">
    <property type="term" value="F:electron transfer activity"/>
    <property type="evidence" value="ECO:0007669"/>
    <property type="project" value="InterPro"/>
</dbReference>
<feature type="binding site" evidence="10">
    <location>
        <begin position="255"/>
        <end position="256"/>
    </location>
    <ligand>
        <name>FAD</name>
        <dbReference type="ChEBI" id="CHEBI:57692"/>
    </ligand>
</feature>
<keyword evidence="7 9" id="KW-0249">Electron transport</keyword>
<evidence type="ECO:0000256" key="6">
    <source>
        <dbReference type="ARBA" id="ARBA00022827"/>
    </source>
</evidence>
<gene>
    <name evidence="12" type="primary">ETF1</name>
    <name evidence="12" type="ORF">GGI15_001786</name>
</gene>
<dbReference type="PIRSF" id="PIRSF000089">
    <property type="entry name" value="Electra_flavoP_a"/>
    <property type="match status" value="1"/>
</dbReference>
<feature type="domain" description="Electron transfer flavoprotein alpha/beta-subunit N-terminal" evidence="11">
    <location>
        <begin position="29"/>
        <end position="215"/>
    </location>
</feature>
<dbReference type="PANTHER" id="PTHR43153">
    <property type="entry name" value="ELECTRON TRANSFER FLAVOPROTEIN ALPHA"/>
    <property type="match status" value="1"/>
</dbReference>
<feature type="binding site" evidence="10">
    <location>
        <position position="307"/>
    </location>
    <ligand>
        <name>FAD</name>
        <dbReference type="ChEBI" id="CHEBI:57692"/>
    </ligand>
</feature>
<dbReference type="InterPro" id="IPR033947">
    <property type="entry name" value="ETF_alpha_N"/>
</dbReference>
<dbReference type="InterPro" id="IPR014731">
    <property type="entry name" value="ETF_asu_C"/>
</dbReference>
<evidence type="ECO:0000259" key="11">
    <source>
        <dbReference type="SMART" id="SM00893"/>
    </source>
</evidence>
<keyword evidence="6 9" id="KW-0274">FAD</keyword>
<keyword evidence="5 9" id="KW-0285">Flavoprotein</keyword>
<dbReference type="FunFam" id="3.40.50.620:FF:000041">
    <property type="entry name" value="Electron transfer flavoprotein alpha subunit"/>
    <property type="match status" value="1"/>
</dbReference>
<comment type="subunit">
    <text evidence="3 9">Heterodimer of an alpha and a beta subunit.</text>
</comment>
<sequence>MLGSVRNAVLKQRSTLGRFYAVQRSGLSSLVFVETKGSGFEEGALNAISAARKLSGPITAVVAGSSADAAAQTIAKVDGVSKVVVAKDAIFDHALPETTAALLKALQESEGATHIFAPHSAAGKNVMPRLAALLDAQQISDIIAIEGEDTFVRPVYAGNAIATVKTSDKIKVVTVRTTAFPPAAESVETAEQVEAPAIDAKPMSKWVKEDVAKSDRPDLASAKRVVSGGRAVKSAEGFKVIYDLADKIGAGVGASRAAVDAGYCDNSLQVGQTGRIVAPELYIAIGISGAIQHLAGMKDSKVIVAINKDADAPIFQIADYGLVGDLFTIVPELMEKV</sequence>
<evidence type="ECO:0000313" key="12">
    <source>
        <dbReference type="EMBL" id="KAJ2785839.1"/>
    </source>
</evidence>
<dbReference type="InterPro" id="IPR001308">
    <property type="entry name" value="ETF_a/FixB"/>
</dbReference>
<comment type="function">
    <text evidence="8 9">The electron transfer flavoprotein serves as a specific electron acceptor for several dehydrogenases, including five acyl-CoA dehydrogenases, glutaryl-CoA and sarcosine dehydrogenase. It transfers the electrons to the main mitochondrial respiratory chain via ETF-ubiquinone oxidoreductase (ETF dehydrogenase).</text>
</comment>
<evidence type="ECO:0000256" key="1">
    <source>
        <dbReference type="ARBA" id="ARBA00004305"/>
    </source>
</evidence>
<name>A0A9W8HQ08_9FUNG</name>
<dbReference type="Pfam" id="PF00766">
    <property type="entry name" value="ETF_alpha"/>
    <property type="match status" value="1"/>
</dbReference>
<protein>
    <recommendedName>
        <fullName evidence="9">Probable electron transfer flavoprotein subunit alpha</fullName>
    </recommendedName>
</protein>
<evidence type="ECO:0000256" key="8">
    <source>
        <dbReference type="ARBA" id="ARBA00025416"/>
    </source>
</evidence>
<comment type="cofactor">
    <cofactor evidence="9 10">
        <name>FAD</name>
        <dbReference type="ChEBI" id="CHEBI:57692"/>
    </cofactor>
    <text evidence="9 10">Binds 1 FAD per dimer.</text>
</comment>
<dbReference type="InterPro" id="IPR029035">
    <property type="entry name" value="DHS-like_NAD/FAD-binding_dom"/>
</dbReference>
<reference evidence="12" key="1">
    <citation type="submission" date="2022-07" db="EMBL/GenBank/DDBJ databases">
        <title>Phylogenomic reconstructions and comparative analyses of Kickxellomycotina fungi.</title>
        <authorList>
            <person name="Reynolds N.K."/>
            <person name="Stajich J.E."/>
            <person name="Barry K."/>
            <person name="Grigoriev I.V."/>
            <person name="Crous P."/>
            <person name="Smith M.E."/>
        </authorList>
    </citation>
    <scope>NUCLEOTIDE SEQUENCE</scope>
    <source>
        <strain evidence="12">BCRC 34489</strain>
    </source>
</reference>
<evidence type="ECO:0000256" key="7">
    <source>
        <dbReference type="ARBA" id="ARBA00022982"/>
    </source>
</evidence>
<dbReference type="Proteomes" id="UP001140172">
    <property type="component" value="Unassembled WGS sequence"/>
</dbReference>
<evidence type="ECO:0000256" key="9">
    <source>
        <dbReference type="PIRNR" id="PIRNR000089"/>
    </source>
</evidence>
<feature type="binding site" evidence="10">
    <location>
        <begin position="269"/>
        <end position="273"/>
    </location>
    <ligand>
        <name>FAD</name>
        <dbReference type="ChEBI" id="CHEBI:57692"/>
    </ligand>
</feature>
<proteinExistence type="inferred from homology"/>
<dbReference type="InterPro" id="IPR014730">
    <property type="entry name" value="ETF_a/b_N"/>
</dbReference>
<dbReference type="GO" id="GO:0033539">
    <property type="term" value="P:fatty acid beta-oxidation using acyl-CoA dehydrogenase"/>
    <property type="evidence" value="ECO:0007669"/>
    <property type="project" value="TreeGrafter"/>
</dbReference>
<organism evidence="12 13">
    <name type="scientific">Coemansia interrupta</name>
    <dbReference type="NCBI Taxonomy" id="1126814"/>
    <lineage>
        <taxon>Eukaryota</taxon>
        <taxon>Fungi</taxon>
        <taxon>Fungi incertae sedis</taxon>
        <taxon>Zoopagomycota</taxon>
        <taxon>Kickxellomycotina</taxon>
        <taxon>Kickxellomycetes</taxon>
        <taxon>Kickxellales</taxon>
        <taxon>Kickxellaceae</taxon>
        <taxon>Coemansia</taxon>
    </lineage>
</organism>
<feature type="binding site" evidence="10">
    <location>
        <position position="230"/>
    </location>
    <ligand>
        <name>FAD</name>
        <dbReference type="ChEBI" id="CHEBI:57692"/>
    </ligand>
</feature>
<dbReference type="SUPFAM" id="SSF52467">
    <property type="entry name" value="DHS-like NAD/FAD-binding domain"/>
    <property type="match status" value="1"/>
</dbReference>
<evidence type="ECO:0000256" key="2">
    <source>
        <dbReference type="ARBA" id="ARBA00005817"/>
    </source>
</evidence>
<dbReference type="Gene3D" id="3.40.50.620">
    <property type="entry name" value="HUPs"/>
    <property type="match status" value="1"/>
</dbReference>
<dbReference type="Pfam" id="PF01012">
    <property type="entry name" value="ETF"/>
    <property type="match status" value="1"/>
</dbReference>
<dbReference type="GO" id="GO:0050660">
    <property type="term" value="F:flavin adenine dinucleotide binding"/>
    <property type="evidence" value="ECO:0007669"/>
    <property type="project" value="InterPro"/>
</dbReference>
<feature type="binding site" evidence="10">
    <location>
        <begin position="286"/>
        <end position="293"/>
    </location>
    <ligand>
        <name>FAD</name>
        <dbReference type="ChEBI" id="CHEBI:57692"/>
    </ligand>
</feature>
<dbReference type="GO" id="GO:0005759">
    <property type="term" value="C:mitochondrial matrix"/>
    <property type="evidence" value="ECO:0007669"/>
    <property type="project" value="UniProtKB-SubCell"/>
</dbReference>
<keyword evidence="9" id="KW-0496">Mitochondrion</keyword>
<dbReference type="PANTHER" id="PTHR43153:SF1">
    <property type="entry name" value="ELECTRON TRANSFER FLAVOPROTEIN SUBUNIT ALPHA, MITOCHONDRIAL"/>
    <property type="match status" value="1"/>
</dbReference>